<evidence type="ECO:0000313" key="2">
    <source>
        <dbReference type="EMBL" id="MED6188537.1"/>
    </source>
</evidence>
<proteinExistence type="predicted"/>
<feature type="non-terminal residue" evidence="2">
    <location>
        <position position="61"/>
    </location>
</feature>
<accession>A0ABU6WRL5</accession>
<feature type="region of interest" description="Disordered" evidence="1">
    <location>
        <begin position="1"/>
        <end position="61"/>
    </location>
</feature>
<reference evidence="2 3" key="1">
    <citation type="journal article" date="2023" name="Plants (Basel)">
        <title>Bridging the Gap: Combining Genomics and Transcriptomics Approaches to Understand Stylosanthes scabra, an Orphan Legume from the Brazilian Caatinga.</title>
        <authorList>
            <person name="Ferreira-Neto J.R.C."/>
            <person name="da Silva M.D."/>
            <person name="Binneck E."/>
            <person name="de Melo N.F."/>
            <person name="da Silva R.H."/>
            <person name="de Melo A.L.T.M."/>
            <person name="Pandolfi V."/>
            <person name="Bustamante F.O."/>
            <person name="Brasileiro-Vidal A.C."/>
            <person name="Benko-Iseppon A.M."/>
        </authorList>
    </citation>
    <scope>NUCLEOTIDE SEQUENCE [LARGE SCALE GENOMIC DNA]</scope>
    <source>
        <tissue evidence="2">Leaves</tissue>
    </source>
</reference>
<evidence type="ECO:0000256" key="1">
    <source>
        <dbReference type="SAM" id="MobiDB-lite"/>
    </source>
</evidence>
<feature type="compositionally biased region" description="Basic and acidic residues" evidence="1">
    <location>
        <begin position="50"/>
        <end position="61"/>
    </location>
</feature>
<protein>
    <submittedName>
        <fullName evidence="2">Uncharacterized protein</fullName>
    </submittedName>
</protein>
<dbReference type="EMBL" id="JASCZI010182752">
    <property type="protein sequence ID" value="MED6188537.1"/>
    <property type="molecule type" value="Genomic_DNA"/>
</dbReference>
<dbReference type="Proteomes" id="UP001341840">
    <property type="component" value="Unassembled WGS sequence"/>
</dbReference>
<name>A0ABU6WRL5_9FABA</name>
<sequence>MSQMYSFMQNMQAGSTASSSKMPSPIPPPLPPPSSLQHGPASAIDQPPQDGDRSPYDDPDY</sequence>
<organism evidence="2 3">
    <name type="scientific">Stylosanthes scabra</name>
    <dbReference type="NCBI Taxonomy" id="79078"/>
    <lineage>
        <taxon>Eukaryota</taxon>
        <taxon>Viridiplantae</taxon>
        <taxon>Streptophyta</taxon>
        <taxon>Embryophyta</taxon>
        <taxon>Tracheophyta</taxon>
        <taxon>Spermatophyta</taxon>
        <taxon>Magnoliopsida</taxon>
        <taxon>eudicotyledons</taxon>
        <taxon>Gunneridae</taxon>
        <taxon>Pentapetalae</taxon>
        <taxon>rosids</taxon>
        <taxon>fabids</taxon>
        <taxon>Fabales</taxon>
        <taxon>Fabaceae</taxon>
        <taxon>Papilionoideae</taxon>
        <taxon>50 kb inversion clade</taxon>
        <taxon>dalbergioids sensu lato</taxon>
        <taxon>Dalbergieae</taxon>
        <taxon>Pterocarpus clade</taxon>
        <taxon>Stylosanthes</taxon>
    </lineage>
</organism>
<keyword evidence="3" id="KW-1185">Reference proteome</keyword>
<evidence type="ECO:0000313" key="3">
    <source>
        <dbReference type="Proteomes" id="UP001341840"/>
    </source>
</evidence>
<gene>
    <name evidence="2" type="ORF">PIB30_086932</name>
</gene>
<comment type="caution">
    <text evidence="2">The sequence shown here is derived from an EMBL/GenBank/DDBJ whole genome shotgun (WGS) entry which is preliminary data.</text>
</comment>
<feature type="compositionally biased region" description="Polar residues" evidence="1">
    <location>
        <begin position="1"/>
        <end position="17"/>
    </location>
</feature>
<feature type="compositionally biased region" description="Pro residues" evidence="1">
    <location>
        <begin position="24"/>
        <end position="34"/>
    </location>
</feature>